<feature type="coiled-coil region" evidence="1">
    <location>
        <begin position="38"/>
        <end position="65"/>
    </location>
</feature>
<accession>A0ABV1AGA0</accession>
<reference evidence="3 4" key="1">
    <citation type="submission" date="2021-06" db="EMBL/GenBank/DDBJ databases">
        <authorList>
            <person name="Palmer J.M."/>
        </authorList>
    </citation>
    <scope>NUCLEOTIDE SEQUENCE [LARGE SCALE GENOMIC DNA]</scope>
    <source>
        <strain evidence="3 4">AS_MEX2019</strain>
        <tissue evidence="3">Muscle</tissue>
    </source>
</reference>
<evidence type="ECO:0000313" key="4">
    <source>
        <dbReference type="Proteomes" id="UP001469553"/>
    </source>
</evidence>
<feature type="compositionally biased region" description="Basic and acidic residues" evidence="2">
    <location>
        <begin position="81"/>
        <end position="94"/>
    </location>
</feature>
<sequence>MKETESEEEGNESEQEQDPRGAEPSQGPTITPYITSPTGEILQRIAQARQELQETTRQEALLSAALECHKGNLQRMANTPTHREHDPTQSKVRDLTFQFE</sequence>
<comment type="caution">
    <text evidence="3">The sequence shown here is derived from an EMBL/GenBank/DDBJ whole genome shotgun (WGS) entry which is preliminary data.</text>
</comment>
<feature type="region of interest" description="Disordered" evidence="2">
    <location>
        <begin position="1"/>
        <end position="37"/>
    </location>
</feature>
<keyword evidence="1" id="KW-0175">Coiled coil</keyword>
<name>A0ABV1AGA0_9TELE</name>
<feature type="compositionally biased region" description="Acidic residues" evidence="2">
    <location>
        <begin position="1"/>
        <end position="16"/>
    </location>
</feature>
<dbReference type="EMBL" id="JAHRIP010091509">
    <property type="protein sequence ID" value="MEQ2316987.1"/>
    <property type="molecule type" value="Genomic_DNA"/>
</dbReference>
<proteinExistence type="predicted"/>
<gene>
    <name evidence="3" type="ORF">AMECASPLE_038169</name>
</gene>
<organism evidence="3 4">
    <name type="scientific">Ameca splendens</name>
    <dbReference type="NCBI Taxonomy" id="208324"/>
    <lineage>
        <taxon>Eukaryota</taxon>
        <taxon>Metazoa</taxon>
        <taxon>Chordata</taxon>
        <taxon>Craniata</taxon>
        <taxon>Vertebrata</taxon>
        <taxon>Euteleostomi</taxon>
        <taxon>Actinopterygii</taxon>
        <taxon>Neopterygii</taxon>
        <taxon>Teleostei</taxon>
        <taxon>Neoteleostei</taxon>
        <taxon>Acanthomorphata</taxon>
        <taxon>Ovalentaria</taxon>
        <taxon>Atherinomorphae</taxon>
        <taxon>Cyprinodontiformes</taxon>
        <taxon>Goodeidae</taxon>
        <taxon>Ameca</taxon>
    </lineage>
</organism>
<keyword evidence="4" id="KW-1185">Reference proteome</keyword>
<evidence type="ECO:0000256" key="2">
    <source>
        <dbReference type="SAM" id="MobiDB-lite"/>
    </source>
</evidence>
<dbReference type="Proteomes" id="UP001469553">
    <property type="component" value="Unassembled WGS sequence"/>
</dbReference>
<feature type="compositionally biased region" description="Polar residues" evidence="2">
    <location>
        <begin position="26"/>
        <end position="37"/>
    </location>
</feature>
<feature type="region of interest" description="Disordered" evidence="2">
    <location>
        <begin position="77"/>
        <end position="100"/>
    </location>
</feature>
<evidence type="ECO:0000256" key="1">
    <source>
        <dbReference type="SAM" id="Coils"/>
    </source>
</evidence>
<evidence type="ECO:0000313" key="3">
    <source>
        <dbReference type="EMBL" id="MEQ2316987.1"/>
    </source>
</evidence>
<protein>
    <submittedName>
        <fullName evidence="3">Uncharacterized protein</fullName>
    </submittedName>
</protein>